<organism evidence="3 4">
    <name type="scientific">Cryptosporangium minutisporangium</name>
    <dbReference type="NCBI Taxonomy" id="113569"/>
    <lineage>
        <taxon>Bacteria</taxon>
        <taxon>Bacillati</taxon>
        <taxon>Actinomycetota</taxon>
        <taxon>Actinomycetes</taxon>
        <taxon>Cryptosporangiales</taxon>
        <taxon>Cryptosporangiaceae</taxon>
        <taxon>Cryptosporangium</taxon>
    </lineage>
</organism>
<sequence>MSERIETRQLWADGPAVGAIGLSCMGMTWAYGTDPGADDPGAVIGRAVTLGMTLIDTSDVYGPFTNEELVGKALVGRRNEVTLATKGGLAAQFTPDGNPDASRMPRPNGTPEHLERAIDGSLRRLAVDHIDLYYLHRPDPQVPVADSIGTLAEAVQAGKIRAIGVSEFSVEQLDEAAAVHPISVVQSELSLWTREHLETTLPWCVRNGAGFVAFSPLGRGFLTGAFREAAFAADDFRASLPRFQQENLQANLAIVDAVEAIAARYDATAAQVALAWVLAQGENVVPIPGTRRISRLEENAAAAALRLSADDLAELDALPAPAGTRY</sequence>
<dbReference type="EMBL" id="BAAAYN010000108">
    <property type="protein sequence ID" value="GAA3399039.1"/>
    <property type="molecule type" value="Genomic_DNA"/>
</dbReference>
<keyword evidence="1" id="KW-0560">Oxidoreductase</keyword>
<proteinExistence type="predicted"/>
<dbReference type="PRINTS" id="PR00069">
    <property type="entry name" value="ALDKETRDTASE"/>
</dbReference>
<dbReference type="PANTHER" id="PTHR43625:SF40">
    <property type="entry name" value="ALDO-KETO REDUCTASE YAKC [NADP(+)]"/>
    <property type="match status" value="1"/>
</dbReference>
<dbReference type="SUPFAM" id="SSF51430">
    <property type="entry name" value="NAD(P)-linked oxidoreductase"/>
    <property type="match status" value="1"/>
</dbReference>
<evidence type="ECO:0000313" key="3">
    <source>
        <dbReference type="EMBL" id="GAA3399039.1"/>
    </source>
</evidence>
<evidence type="ECO:0000313" key="4">
    <source>
        <dbReference type="Proteomes" id="UP001501676"/>
    </source>
</evidence>
<dbReference type="Pfam" id="PF00248">
    <property type="entry name" value="Aldo_ket_red"/>
    <property type="match status" value="1"/>
</dbReference>
<protein>
    <submittedName>
        <fullName evidence="3">Aldo/keto reductase</fullName>
    </submittedName>
</protein>
<accession>A0ABP6TDB0</accession>
<dbReference type="InterPro" id="IPR020471">
    <property type="entry name" value="AKR"/>
</dbReference>
<feature type="domain" description="NADP-dependent oxidoreductase" evidence="2">
    <location>
        <begin position="39"/>
        <end position="318"/>
    </location>
</feature>
<keyword evidence="4" id="KW-1185">Reference proteome</keyword>
<dbReference type="InterPro" id="IPR050791">
    <property type="entry name" value="Aldo-Keto_reductase"/>
</dbReference>
<gene>
    <name evidence="3" type="ORF">GCM10020369_84060</name>
</gene>
<dbReference type="Gene3D" id="3.20.20.100">
    <property type="entry name" value="NADP-dependent oxidoreductase domain"/>
    <property type="match status" value="1"/>
</dbReference>
<evidence type="ECO:0000259" key="2">
    <source>
        <dbReference type="Pfam" id="PF00248"/>
    </source>
</evidence>
<dbReference type="PANTHER" id="PTHR43625">
    <property type="entry name" value="AFLATOXIN B1 ALDEHYDE REDUCTASE"/>
    <property type="match status" value="1"/>
</dbReference>
<dbReference type="InterPro" id="IPR023210">
    <property type="entry name" value="NADP_OxRdtase_dom"/>
</dbReference>
<dbReference type="PROSITE" id="PS51257">
    <property type="entry name" value="PROKAR_LIPOPROTEIN"/>
    <property type="match status" value="1"/>
</dbReference>
<comment type="caution">
    <text evidence="3">The sequence shown here is derived from an EMBL/GenBank/DDBJ whole genome shotgun (WGS) entry which is preliminary data.</text>
</comment>
<name>A0ABP6TDB0_9ACTN</name>
<evidence type="ECO:0000256" key="1">
    <source>
        <dbReference type="ARBA" id="ARBA00023002"/>
    </source>
</evidence>
<dbReference type="Proteomes" id="UP001501676">
    <property type="component" value="Unassembled WGS sequence"/>
</dbReference>
<dbReference type="InterPro" id="IPR036812">
    <property type="entry name" value="NAD(P)_OxRdtase_dom_sf"/>
</dbReference>
<reference evidence="4" key="1">
    <citation type="journal article" date="2019" name="Int. J. Syst. Evol. Microbiol.">
        <title>The Global Catalogue of Microorganisms (GCM) 10K type strain sequencing project: providing services to taxonomists for standard genome sequencing and annotation.</title>
        <authorList>
            <consortium name="The Broad Institute Genomics Platform"/>
            <consortium name="The Broad Institute Genome Sequencing Center for Infectious Disease"/>
            <person name="Wu L."/>
            <person name="Ma J."/>
        </authorList>
    </citation>
    <scope>NUCLEOTIDE SEQUENCE [LARGE SCALE GENOMIC DNA]</scope>
    <source>
        <strain evidence="4">JCM 9458</strain>
    </source>
</reference>